<evidence type="ECO:0000313" key="1">
    <source>
        <dbReference type="EMBL" id="QYZ69205.1"/>
    </source>
</evidence>
<dbReference type="KEGG" id="nsm:JO391_15900"/>
<dbReference type="Proteomes" id="UP000826300">
    <property type="component" value="Chromosome"/>
</dbReference>
<gene>
    <name evidence="1" type="ORF">JO391_15900</name>
</gene>
<dbReference type="PANTHER" id="PTHR42110">
    <property type="entry name" value="L-ASPARAGINASE, PUTATIVE (AFU_ORTHOLOGUE AFUA_3G11890)-RELATED"/>
    <property type="match status" value="1"/>
</dbReference>
<organism evidence="1 2">
    <name type="scientific">Neotabrizicola shimadae</name>
    <dbReference type="NCBI Taxonomy" id="2807096"/>
    <lineage>
        <taxon>Bacteria</taxon>
        <taxon>Pseudomonadati</taxon>
        <taxon>Pseudomonadota</taxon>
        <taxon>Alphaproteobacteria</taxon>
        <taxon>Rhodobacterales</taxon>
        <taxon>Paracoccaceae</taxon>
        <taxon>Neotabrizicola</taxon>
    </lineage>
</organism>
<reference evidence="1" key="1">
    <citation type="submission" date="2021-02" db="EMBL/GenBank/DDBJ databases">
        <title>Rhodobacter shimadae sp. nov., an aerobic anoxygenic phototrophic bacterium isolated from a hot spring.</title>
        <authorList>
            <person name="Muramatsu S."/>
            <person name="Haruta S."/>
            <person name="Hirose S."/>
            <person name="Hanada S."/>
        </authorList>
    </citation>
    <scope>NUCLEOTIDE SEQUENCE</scope>
    <source>
        <strain evidence="1">N10</strain>
    </source>
</reference>
<keyword evidence="2" id="KW-1185">Reference proteome</keyword>
<name>A0A8G1EB29_9RHOB</name>
<dbReference type="Pfam" id="PF06089">
    <property type="entry name" value="Asparaginase_II"/>
    <property type="match status" value="1"/>
</dbReference>
<proteinExistence type="predicted"/>
<dbReference type="PANTHER" id="PTHR42110:SF1">
    <property type="entry name" value="L-ASPARAGINASE, PUTATIVE (AFU_ORTHOLOGUE AFUA_3G11890)-RELATED"/>
    <property type="match status" value="1"/>
</dbReference>
<dbReference type="EMBL" id="CP069370">
    <property type="protein sequence ID" value="QYZ69205.1"/>
    <property type="molecule type" value="Genomic_DNA"/>
</dbReference>
<protein>
    <submittedName>
        <fullName evidence="1">Asparaginase</fullName>
    </submittedName>
</protein>
<evidence type="ECO:0000313" key="2">
    <source>
        <dbReference type="Proteomes" id="UP000826300"/>
    </source>
</evidence>
<accession>A0A8G1EB29</accession>
<dbReference type="AlphaFoldDB" id="A0A8G1EB29"/>
<sequence>MGQPVSMVEQWRGGRLECRHVGHAVIVDAKGGIVESWGDPGAVIYPRSSCKMLQALPMVESGIADHAGLTTEQLALSCASHRGAEIHTARVGRWLADLGLGESALRCGSHWPGDIPERDRLIIAGETPCQIHNNCSGKHAGFLTFTKHLRAGPEYVDADHPIQRAIRQAFEEVTGEESPGYGIDGCSAPNFATSVLGLGRAMARYAGAEGGDARSDAMVRLREAMMKHPELVAGEGEADTELMRAAAGKAAIKGGADGVHIAILPEHGLGIALKIMDGSDKAREAAIASLLVRLGVIEAGHPAVIRRLQPEMRNWRGLVTGGLRISPEFQ</sequence>
<dbReference type="InterPro" id="IPR010349">
    <property type="entry name" value="Asparaginase_II"/>
</dbReference>
<dbReference type="RefSeq" id="WP_220661425.1">
    <property type="nucleotide sequence ID" value="NZ_CP069370.1"/>
</dbReference>